<feature type="region of interest" description="Disordered" evidence="9">
    <location>
        <begin position="633"/>
        <end position="656"/>
    </location>
</feature>
<keyword evidence="8" id="KW-0378">Hydrolase</keyword>
<comment type="subcellular location">
    <subcellularLocation>
        <location evidence="1">Membrane</location>
        <topology evidence="1">Multi-pass membrane protein</topology>
    </subcellularLocation>
</comment>
<feature type="compositionally biased region" description="Polar residues" evidence="9">
    <location>
        <begin position="633"/>
        <end position="654"/>
    </location>
</feature>
<dbReference type="CDD" id="cd07415">
    <property type="entry name" value="MPP_PP2A_PP4_PP6"/>
    <property type="match status" value="1"/>
</dbReference>
<dbReference type="Proteomes" id="UP001209540">
    <property type="component" value="Unassembled WGS sequence"/>
</dbReference>
<dbReference type="InterPro" id="IPR045316">
    <property type="entry name" value="Msc2-like"/>
</dbReference>
<feature type="domain" description="Serine/threonine specific protein phosphatases" evidence="11">
    <location>
        <begin position="75"/>
        <end position="80"/>
    </location>
</feature>
<keyword evidence="6" id="KW-0406">Ion transport</keyword>
<organism evidence="12 13">
    <name type="scientific">Phascolomyces articulosus</name>
    <dbReference type="NCBI Taxonomy" id="60185"/>
    <lineage>
        <taxon>Eukaryota</taxon>
        <taxon>Fungi</taxon>
        <taxon>Fungi incertae sedis</taxon>
        <taxon>Mucoromycota</taxon>
        <taxon>Mucoromycotina</taxon>
        <taxon>Mucoromycetes</taxon>
        <taxon>Mucorales</taxon>
        <taxon>Lichtheimiaceae</taxon>
        <taxon>Phascolomyces</taxon>
    </lineage>
</organism>
<keyword evidence="5 10" id="KW-1133">Transmembrane helix</keyword>
<dbReference type="NCBIfam" id="TIGR01297">
    <property type="entry name" value="CDF"/>
    <property type="match status" value="1"/>
</dbReference>
<evidence type="ECO:0000256" key="3">
    <source>
        <dbReference type="ARBA" id="ARBA00022448"/>
    </source>
</evidence>
<keyword evidence="13" id="KW-1185">Reference proteome</keyword>
<keyword evidence="3" id="KW-0813">Transport</keyword>
<comment type="similarity">
    <text evidence="2">Belongs to the cation diffusion facilitator (CDF) transporter (TC 2.A.4) family. SLC30A subfamily.</text>
</comment>
<dbReference type="InterPro" id="IPR058533">
    <property type="entry name" value="Cation_efflux_TM"/>
</dbReference>
<gene>
    <name evidence="12" type="ORF">BDA99DRAFT_441990</name>
</gene>
<evidence type="ECO:0000256" key="6">
    <source>
        <dbReference type="ARBA" id="ARBA00023065"/>
    </source>
</evidence>
<dbReference type="SUPFAM" id="SSF161111">
    <property type="entry name" value="Cation efflux protein transmembrane domain-like"/>
    <property type="match status" value="1"/>
</dbReference>
<dbReference type="AlphaFoldDB" id="A0AAD5PBB9"/>
<evidence type="ECO:0000256" key="4">
    <source>
        <dbReference type="ARBA" id="ARBA00022692"/>
    </source>
</evidence>
<dbReference type="GO" id="GO:0016020">
    <property type="term" value="C:membrane"/>
    <property type="evidence" value="ECO:0007669"/>
    <property type="project" value="UniProtKB-SubCell"/>
</dbReference>
<comment type="caution">
    <text evidence="12">The sequence shown here is derived from an EMBL/GenBank/DDBJ whole genome shotgun (WGS) entry which is preliminary data.</text>
</comment>
<evidence type="ECO:0000313" key="13">
    <source>
        <dbReference type="Proteomes" id="UP001209540"/>
    </source>
</evidence>
<evidence type="ECO:0000259" key="11">
    <source>
        <dbReference type="PROSITE" id="PS00125"/>
    </source>
</evidence>
<dbReference type="InterPro" id="IPR004843">
    <property type="entry name" value="Calcineurin-like_PHP"/>
</dbReference>
<evidence type="ECO:0000256" key="1">
    <source>
        <dbReference type="ARBA" id="ARBA00004141"/>
    </source>
</evidence>
<keyword evidence="7 10" id="KW-0472">Membrane</keyword>
<dbReference type="PANTHER" id="PTHR45755:SF4">
    <property type="entry name" value="ZINC TRANSPORTER 7"/>
    <property type="match status" value="1"/>
</dbReference>
<evidence type="ECO:0000256" key="2">
    <source>
        <dbReference type="ARBA" id="ARBA00008873"/>
    </source>
</evidence>
<dbReference type="InterPro" id="IPR027469">
    <property type="entry name" value="Cation_efflux_TMD_sf"/>
</dbReference>
<feature type="transmembrane region" description="Helical" evidence="10">
    <location>
        <begin position="488"/>
        <end position="505"/>
    </location>
</feature>
<name>A0AAD5PBB9_9FUNG</name>
<dbReference type="InterPro" id="IPR002524">
    <property type="entry name" value="Cation_efflux"/>
</dbReference>
<dbReference type="GO" id="GO:0005385">
    <property type="term" value="F:zinc ion transmembrane transporter activity"/>
    <property type="evidence" value="ECO:0007669"/>
    <property type="project" value="InterPro"/>
</dbReference>
<dbReference type="PRINTS" id="PR00114">
    <property type="entry name" value="STPHPHTASE"/>
</dbReference>
<proteinExistence type="inferred from homology"/>
<comment type="similarity">
    <text evidence="8">Belongs to the PPP phosphatase family.</text>
</comment>
<dbReference type="GO" id="GO:0006882">
    <property type="term" value="P:intracellular zinc ion homeostasis"/>
    <property type="evidence" value="ECO:0007669"/>
    <property type="project" value="InterPro"/>
</dbReference>
<dbReference type="PANTHER" id="PTHR45755">
    <property type="match status" value="1"/>
</dbReference>
<evidence type="ECO:0000256" key="9">
    <source>
        <dbReference type="SAM" id="MobiDB-lite"/>
    </source>
</evidence>
<dbReference type="EMBL" id="JAIXMP010000022">
    <property type="protein sequence ID" value="KAI9255614.1"/>
    <property type="molecule type" value="Genomic_DNA"/>
</dbReference>
<evidence type="ECO:0000256" key="10">
    <source>
        <dbReference type="SAM" id="Phobius"/>
    </source>
</evidence>
<dbReference type="GO" id="GO:0004722">
    <property type="term" value="F:protein serine/threonine phosphatase activity"/>
    <property type="evidence" value="ECO:0007669"/>
    <property type="project" value="UniProtKB-EC"/>
</dbReference>
<dbReference type="GO" id="GO:0031410">
    <property type="term" value="C:cytoplasmic vesicle"/>
    <property type="evidence" value="ECO:0007669"/>
    <property type="project" value="TreeGrafter"/>
</dbReference>
<evidence type="ECO:0000256" key="8">
    <source>
        <dbReference type="RuleBase" id="RU004273"/>
    </source>
</evidence>
<protein>
    <recommendedName>
        <fullName evidence="8">Serine/threonine-protein phosphatase</fullName>
        <ecNumber evidence="8">3.1.3.16</ecNumber>
    </recommendedName>
</protein>
<feature type="transmembrane region" description="Helical" evidence="10">
    <location>
        <begin position="369"/>
        <end position="388"/>
    </location>
</feature>
<dbReference type="SMART" id="SM00156">
    <property type="entry name" value="PP2Ac"/>
    <property type="match status" value="1"/>
</dbReference>
<feature type="transmembrane region" description="Helical" evidence="10">
    <location>
        <begin position="400"/>
        <end position="420"/>
    </location>
</feature>
<accession>A0AAD5PBB9</accession>
<reference evidence="12" key="2">
    <citation type="submission" date="2023-02" db="EMBL/GenBank/DDBJ databases">
        <authorList>
            <consortium name="DOE Joint Genome Institute"/>
            <person name="Mondo S.J."/>
            <person name="Chang Y."/>
            <person name="Wang Y."/>
            <person name="Ahrendt S."/>
            <person name="Andreopoulos W."/>
            <person name="Barry K."/>
            <person name="Beard J."/>
            <person name="Benny G.L."/>
            <person name="Blankenship S."/>
            <person name="Bonito G."/>
            <person name="Cuomo C."/>
            <person name="Desiro A."/>
            <person name="Gervers K.A."/>
            <person name="Hundley H."/>
            <person name="Kuo A."/>
            <person name="LaButti K."/>
            <person name="Lang B.F."/>
            <person name="Lipzen A."/>
            <person name="O'Donnell K."/>
            <person name="Pangilinan J."/>
            <person name="Reynolds N."/>
            <person name="Sandor L."/>
            <person name="Smith M.W."/>
            <person name="Tsang A."/>
            <person name="Grigoriev I.V."/>
            <person name="Stajich J.E."/>
            <person name="Spatafora J.W."/>
        </authorList>
    </citation>
    <scope>NUCLEOTIDE SEQUENCE</scope>
    <source>
        <strain evidence="12">RSA 2281</strain>
    </source>
</reference>
<feature type="transmembrane region" description="Helical" evidence="10">
    <location>
        <begin position="299"/>
        <end position="319"/>
    </location>
</feature>
<dbReference type="Gene3D" id="1.20.1510.10">
    <property type="entry name" value="Cation efflux protein transmembrane domain"/>
    <property type="match status" value="1"/>
</dbReference>
<feature type="compositionally biased region" description="Pro residues" evidence="9">
    <location>
        <begin position="684"/>
        <end position="694"/>
    </location>
</feature>
<dbReference type="SUPFAM" id="SSF56300">
    <property type="entry name" value="Metallo-dependent phosphatases"/>
    <property type="match status" value="1"/>
</dbReference>
<dbReference type="GO" id="GO:0005794">
    <property type="term" value="C:Golgi apparatus"/>
    <property type="evidence" value="ECO:0007669"/>
    <property type="project" value="TreeGrafter"/>
</dbReference>
<dbReference type="Pfam" id="PF00149">
    <property type="entry name" value="Metallophos"/>
    <property type="match status" value="1"/>
</dbReference>
<comment type="catalytic activity">
    <reaction evidence="8">
        <text>O-phospho-L-threonyl-[protein] + H2O = L-threonyl-[protein] + phosphate</text>
        <dbReference type="Rhea" id="RHEA:47004"/>
        <dbReference type="Rhea" id="RHEA-COMP:11060"/>
        <dbReference type="Rhea" id="RHEA-COMP:11605"/>
        <dbReference type="ChEBI" id="CHEBI:15377"/>
        <dbReference type="ChEBI" id="CHEBI:30013"/>
        <dbReference type="ChEBI" id="CHEBI:43474"/>
        <dbReference type="ChEBI" id="CHEBI:61977"/>
        <dbReference type="EC" id="3.1.3.16"/>
    </reaction>
</comment>
<evidence type="ECO:0000313" key="12">
    <source>
        <dbReference type="EMBL" id="KAI9255614.1"/>
    </source>
</evidence>
<reference evidence="12" key="1">
    <citation type="journal article" date="2022" name="IScience">
        <title>Evolution of zygomycete secretomes and the origins of terrestrial fungal ecologies.</title>
        <authorList>
            <person name="Chang Y."/>
            <person name="Wang Y."/>
            <person name="Mondo S."/>
            <person name="Ahrendt S."/>
            <person name="Andreopoulos W."/>
            <person name="Barry K."/>
            <person name="Beard J."/>
            <person name="Benny G.L."/>
            <person name="Blankenship S."/>
            <person name="Bonito G."/>
            <person name="Cuomo C."/>
            <person name="Desiro A."/>
            <person name="Gervers K.A."/>
            <person name="Hundley H."/>
            <person name="Kuo A."/>
            <person name="LaButti K."/>
            <person name="Lang B.F."/>
            <person name="Lipzen A."/>
            <person name="O'Donnell K."/>
            <person name="Pangilinan J."/>
            <person name="Reynolds N."/>
            <person name="Sandor L."/>
            <person name="Smith M.E."/>
            <person name="Tsang A."/>
            <person name="Grigoriev I.V."/>
            <person name="Stajich J.E."/>
            <person name="Spatafora J.W."/>
        </authorList>
    </citation>
    <scope>NUCLEOTIDE SEQUENCE</scope>
    <source>
        <strain evidence="12">RSA 2281</strain>
    </source>
</reference>
<feature type="transmembrane region" description="Helical" evidence="10">
    <location>
        <begin position="325"/>
        <end position="348"/>
    </location>
</feature>
<feature type="region of interest" description="Disordered" evidence="9">
    <location>
        <begin position="428"/>
        <end position="448"/>
    </location>
</feature>
<feature type="region of interest" description="Disordered" evidence="9">
    <location>
        <begin position="679"/>
        <end position="724"/>
    </location>
</feature>
<dbReference type="EC" id="3.1.3.16" evidence="8"/>
<feature type="transmembrane region" description="Helical" evidence="10">
    <location>
        <begin position="456"/>
        <end position="482"/>
    </location>
</feature>
<keyword evidence="4 10" id="KW-0812">Transmembrane</keyword>
<dbReference type="Pfam" id="PF01545">
    <property type="entry name" value="Cation_efflux"/>
    <property type="match status" value="1"/>
</dbReference>
<dbReference type="InterPro" id="IPR006186">
    <property type="entry name" value="Ser/Thr-sp_prot-phosphatase"/>
</dbReference>
<dbReference type="InterPro" id="IPR029052">
    <property type="entry name" value="Metallo-depent_PP-like"/>
</dbReference>
<evidence type="ECO:0000256" key="5">
    <source>
        <dbReference type="ARBA" id="ARBA00022989"/>
    </source>
</evidence>
<sequence length="724" mass="79844">MRESNVVHIRAPVTVVGDIHGQYYDLIEIFRIGGHCPDTNYLFLGDYVDRGLYSIETISLLTVLKLRYPERVQLVRGNHESRAVTQTYGFYTECMRKYGSQQVWQYFTDMFDFLTLSVVIDNSIFCVHGGLSPTIHVLDQIRIIDRFREIPHEGAMADLVWSDPDPDKEEFSISARGAGYTFGKLVVERFLHLNNMDHILRAHQLCNAGYQVLFDDKLSTVWSAPNYCYRCGNLASILEVGVNGERFFNVFDAAPENDRNPQQAQLKVFMAFDASSTSVIGFLKHSLSIILDNQDSKQIFYFLLLNLSYMFVQLAYGVWTNSLGLISDAIHMFFDCLALAVGLFASVMSKWPPNPKYSYGYNRIETISAYFNGVFLVLISVSIVVEAIERLIDPPEMNTQRLLLVSFVGLIVNLVGIFAFNHGHAHGHSHGGHDHHHHHGHDHGHGHGHSANMQGVFLHILADTLGSVGVIVSTLLIQWFGWTGFDPIASMFIAILIVLSVIPLIKQSGAVLMLELDDNVVNQVEGTLNEVSQLKGVVSVNQPRFWPNEAETLVGSLHVQAQDEADLQDVRRRVSELLMSHIDGLKEVCVQVETESSARSRLKANNQLQQHTGAGKGGSGFFYGNTAAGGNGTPSSFHSGGATTATSMNGNQMNFRMMPPQPTVATMGATSGVPTATIGVADPSPVPSHLPYAPPHNAVSAPPMAPPPSSSPVPGLMKKQTKKE</sequence>
<dbReference type="Gene3D" id="3.60.21.10">
    <property type="match status" value="1"/>
</dbReference>
<evidence type="ECO:0000256" key="7">
    <source>
        <dbReference type="ARBA" id="ARBA00023136"/>
    </source>
</evidence>
<dbReference type="PROSITE" id="PS00125">
    <property type="entry name" value="SER_THR_PHOSPHATASE"/>
    <property type="match status" value="1"/>
</dbReference>
<dbReference type="FunFam" id="1.20.1510.10:FF:000033">
    <property type="entry name" value="Unplaced genomic scaffold supercont1.9, whole genome shotgun sequence"/>
    <property type="match status" value="1"/>
</dbReference>
<dbReference type="GO" id="GO:1904257">
    <property type="term" value="P:zinc ion import into Golgi lumen"/>
    <property type="evidence" value="ECO:0007669"/>
    <property type="project" value="TreeGrafter"/>
</dbReference>